<dbReference type="PANTHER" id="PTHR30441:SF8">
    <property type="entry name" value="DUF748 DOMAIN-CONTAINING PROTEIN"/>
    <property type="match status" value="1"/>
</dbReference>
<organism evidence="3 4">
    <name type="scientific">Dyella japonica</name>
    <dbReference type="NCBI Taxonomy" id="231455"/>
    <lineage>
        <taxon>Bacteria</taxon>
        <taxon>Pseudomonadati</taxon>
        <taxon>Pseudomonadota</taxon>
        <taxon>Gammaproteobacteria</taxon>
        <taxon>Lysobacterales</taxon>
        <taxon>Rhodanobacteraceae</taxon>
        <taxon>Dyella</taxon>
    </lineage>
</organism>
<dbReference type="Gene3D" id="3.30.1330.60">
    <property type="entry name" value="OmpA-like domain"/>
    <property type="match status" value="1"/>
</dbReference>
<feature type="compositionally biased region" description="Low complexity" evidence="1">
    <location>
        <begin position="787"/>
        <end position="797"/>
    </location>
</feature>
<keyword evidence="4" id="KW-1185">Reference proteome</keyword>
<dbReference type="EMBL" id="JBEPMU010000001">
    <property type="protein sequence ID" value="MET3651165.1"/>
    <property type="molecule type" value="Genomic_DNA"/>
</dbReference>
<dbReference type="Pfam" id="PF05359">
    <property type="entry name" value="DUF748"/>
    <property type="match status" value="1"/>
</dbReference>
<evidence type="ECO:0008006" key="5">
    <source>
        <dbReference type="Google" id="ProtNLM"/>
    </source>
</evidence>
<keyword evidence="2" id="KW-0812">Transmembrane</keyword>
<dbReference type="PANTHER" id="PTHR30441">
    <property type="entry name" value="DUF748 DOMAIN-CONTAINING PROTEIN"/>
    <property type="match status" value="1"/>
</dbReference>
<evidence type="ECO:0000313" key="3">
    <source>
        <dbReference type="EMBL" id="MET3651165.1"/>
    </source>
</evidence>
<dbReference type="Proteomes" id="UP001549184">
    <property type="component" value="Unassembled WGS sequence"/>
</dbReference>
<name>A0ABV2JQQ3_9GAMM</name>
<feature type="compositionally biased region" description="Pro residues" evidence="1">
    <location>
        <begin position="798"/>
        <end position="807"/>
    </location>
</feature>
<proteinExistence type="predicted"/>
<accession>A0ABV2JQQ3</accession>
<gene>
    <name evidence="3" type="ORF">ABIC75_000867</name>
</gene>
<keyword evidence="2" id="KW-1133">Transmembrane helix</keyword>
<evidence type="ECO:0000256" key="2">
    <source>
        <dbReference type="SAM" id="Phobius"/>
    </source>
</evidence>
<feature type="region of interest" description="Disordered" evidence="1">
    <location>
        <begin position="777"/>
        <end position="825"/>
    </location>
</feature>
<dbReference type="InterPro" id="IPR036737">
    <property type="entry name" value="OmpA-like_sf"/>
</dbReference>
<reference evidence="3 4" key="1">
    <citation type="submission" date="2024-06" db="EMBL/GenBank/DDBJ databases">
        <title>Sorghum-associated microbial communities from plants grown in Nebraska, USA.</title>
        <authorList>
            <person name="Schachtman D."/>
        </authorList>
    </citation>
    <scope>NUCLEOTIDE SEQUENCE [LARGE SCALE GENOMIC DNA]</scope>
    <source>
        <strain evidence="3 4">1073</strain>
    </source>
</reference>
<feature type="compositionally biased region" description="Low complexity" evidence="1">
    <location>
        <begin position="816"/>
        <end position="825"/>
    </location>
</feature>
<keyword evidence="2" id="KW-0472">Membrane</keyword>
<feature type="transmembrane region" description="Helical" evidence="2">
    <location>
        <begin position="29"/>
        <end position="52"/>
    </location>
</feature>
<dbReference type="RefSeq" id="WP_354012621.1">
    <property type="nucleotide sequence ID" value="NZ_JBEPMU010000001.1"/>
</dbReference>
<comment type="caution">
    <text evidence="3">The sequence shown here is derived from an EMBL/GenBank/DDBJ whole genome shotgun (WGS) entry which is preliminary data.</text>
</comment>
<protein>
    <recommendedName>
        <fullName evidence="5">AsmA family protein</fullName>
    </recommendedName>
</protein>
<dbReference type="InterPro" id="IPR008023">
    <property type="entry name" value="DUF748"/>
</dbReference>
<evidence type="ECO:0000256" key="1">
    <source>
        <dbReference type="SAM" id="MobiDB-lite"/>
    </source>
</evidence>
<dbReference type="InterPro" id="IPR052894">
    <property type="entry name" value="AsmA-related"/>
</dbReference>
<sequence length="1231" mass="132630">MADLFSNRHLAAGRDRAVAVYKSRRTRKIVLIVAIVLVVFGILGFLAAPSIIRSQIEKRATAALQRPVTLGAVHLNPYTLRLELDQLHIADRDGKSAFVDVDQAVINASWASVFRMAPVLDQLTVQGPRIRIVRTGDQRFNFSDIIDRFNATPPDPKASPTRFALSNISVHNGDIQFADEALKANHRVEQLELGIPFIANLPSDTDVFVQPLLSMKVDGSPLHVEGHAKPFADSRESTINFRLDHLDLARYIVYAPTTLPVAIPKGLLSGDLVLHFVQAKPTPQLQLTGRLELDDFALNSSNGQAILGLGKGTADLSDVQPLLSRYALGALVLDRAQLYYTAGPDGHSNFDALTAPPAKADAEKKTEPTDVRIASMTLTNSAIHYTDAAGSKIDLGNLRGNMRGLSMLAAPAANLDLTAQFFGGEIGLKGTVDLAKNKLVAALNVKQVDMAPMQAATYQGLAARVTKGKLDQTGQLEIDWGTPFNVRLTNAKATVSDFGMEPQFKGHASPVAWNTMEAEITQIDLASQQAQLGTVKATGLALDVQRDSRKYISLTDLFAAKNAPAKKPAASGPPWHWSITHLAFDNAAIVFTDMAAGDKPVKIKIDSLSGGMDGLSDKLNEPREMKLAGAIDKGTFTANGKVQPLPSLADIQLDTKRLDIATFQPYISVPLNVTISSARVTSTGKLHYDGRGAEPKLTYKGNAALEQVRVQDKLTGDDFLRWRTLSGSNLDVSYGYGATRMHVGGLVLSSFYARVIVNANGTLNLSEVVANPEAAPVSVTRADNEQPSTSAKPTAAAPTPPPPPIRTPGPQTKTVPAAETAATTPATETDIHLGGITLVNGQLNYTDNFIKPNYTANLTKVTGKIGAFGTKPGDPPADLAVQAALNDNSPVDIDGTINPLQPVAFLNIKGKANEVELTGLSAYSTKYTGYPITAGKLTMDVHYQLDQRKLNADNHIFITQLTFGDRDESPGIKHLPVKLAVALLKDTQGNIDVNVPVSGSLDDPQFSMGGLIWRAIGNLIAKAATAPFRLLGAAFAGGNHEDLGYVEFDPGSAVLDKNAQERLGKVVAMLSQKNTLNLDIIGRIDPSKDQDGLRKVTVDNLVRRQKALDQDGKNADTSDAALATVNVTPDEYEKYLKRAYKDDDFKGKPKNIIGLKKSLEPDEMRSLMETNVAVDDAAMRDLAQRRATAVQAWLKGKLDDKRMAIKDPKLDTKDIDDKGKTTRVEFGLHQG</sequence>
<evidence type="ECO:0000313" key="4">
    <source>
        <dbReference type="Proteomes" id="UP001549184"/>
    </source>
</evidence>